<dbReference type="InterPro" id="IPR036291">
    <property type="entry name" value="NAD(P)-bd_dom_sf"/>
</dbReference>
<dbReference type="RefSeq" id="XP_062642622.1">
    <property type="nucleotide sequence ID" value="XM_062794028.1"/>
</dbReference>
<accession>A0AAN6TQQ3</accession>
<dbReference type="Proteomes" id="UP001302602">
    <property type="component" value="Unassembled WGS sequence"/>
</dbReference>
<reference evidence="2" key="1">
    <citation type="journal article" date="2023" name="Mol. Phylogenet. Evol.">
        <title>Genome-scale phylogeny and comparative genomics of the fungal order Sordariales.</title>
        <authorList>
            <person name="Hensen N."/>
            <person name="Bonometti L."/>
            <person name="Westerberg I."/>
            <person name="Brannstrom I.O."/>
            <person name="Guillou S."/>
            <person name="Cros-Aarteil S."/>
            <person name="Calhoun S."/>
            <person name="Haridas S."/>
            <person name="Kuo A."/>
            <person name="Mondo S."/>
            <person name="Pangilinan J."/>
            <person name="Riley R."/>
            <person name="LaButti K."/>
            <person name="Andreopoulos B."/>
            <person name="Lipzen A."/>
            <person name="Chen C."/>
            <person name="Yan M."/>
            <person name="Daum C."/>
            <person name="Ng V."/>
            <person name="Clum A."/>
            <person name="Steindorff A."/>
            <person name="Ohm R.A."/>
            <person name="Martin F."/>
            <person name="Silar P."/>
            <person name="Natvig D.O."/>
            <person name="Lalanne C."/>
            <person name="Gautier V."/>
            <person name="Ament-Velasquez S.L."/>
            <person name="Kruys A."/>
            <person name="Hutchinson M.I."/>
            <person name="Powell A.J."/>
            <person name="Barry K."/>
            <person name="Miller A.N."/>
            <person name="Grigoriev I.V."/>
            <person name="Debuchy R."/>
            <person name="Gladieux P."/>
            <person name="Hiltunen Thoren M."/>
            <person name="Johannesson H."/>
        </authorList>
    </citation>
    <scope>NUCLEOTIDE SEQUENCE</scope>
    <source>
        <strain evidence="2">CBS 731.68</strain>
    </source>
</reference>
<dbReference type="PANTHER" id="PTHR43162">
    <property type="match status" value="1"/>
</dbReference>
<dbReference type="GeneID" id="87830797"/>
<sequence length="302" mass="32753">MHITVVPASPKTGQATIRSLLADPFNPTVRAYYRDLSKVPSELKSNPRFEAVKGDVEDAGSLDFSGSDAVLNITPPLYEEKDIIAHARLVSENVKAAVKKAESVKRLVLLSSVGAQYAHGTGEILTNHEAEVVLKDAAPEVVFVRCAYFMENWATALETLPQGFFFTTLTPLDHALPMIAVQDIGSTCAAELLATGTALPSSPHIFELHGPRAYTSADVQKAFEEMLGKSIEMRSVEKSGLHDFYAAVFPPGVAAHFAEMNKSYLEGGILYEDPQPTPGEKRYGNTELVDVFRQMLGAGESP</sequence>
<reference evidence="2" key="2">
    <citation type="submission" date="2023-05" db="EMBL/GenBank/DDBJ databases">
        <authorList>
            <consortium name="Lawrence Berkeley National Laboratory"/>
            <person name="Steindorff A."/>
            <person name="Hensen N."/>
            <person name="Bonometti L."/>
            <person name="Westerberg I."/>
            <person name="Brannstrom I.O."/>
            <person name="Guillou S."/>
            <person name="Cros-Aarteil S."/>
            <person name="Calhoun S."/>
            <person name="Haridas S."/>
            <person name="Kuo A."/>
            <person name="Mondo S."/>
            <person name="Pangilinan J."/>
            <person name="Riley R."/>
            <person name="Labutti K."/>
            <person name="Andreopoulos B."/>
            <person name="Lipzen A."/>
            <person name="Chen C."/>
            <person name="Yanf M."/>
            <person name="Daum C."/>
            <person name="Ng V."/>
            <person name="Clum A."/>
            <person name="Ohm R."/>
            <person name="Martin F."/>
            <person name="Silar P."/>
            <person name="Natvig D."/>
            <person name="Lalanne C."/>
            <person name="Gautier V."/>
            <person name="Ament-Velasquez S.L."/>
            <person name="Kruys A."/>
            <person name="Hutchinson M.I."/>
            <person name="Powell A.J."/>
            <person name="Barry K."/>
            <person name="Miller A.N."/>
            <person name="Grigoriev I.V."/>
            <person name="Debuchy R."/>
            <person name="Gladieux P."/>
            <person name="Thoren M.H."/>
            <person name="Johannesson H."/>
        </authorList>
    </citation>
    <scope>NUCLEOTIDE SEQUENCE</scope>
    <source>
        <strain evidence="2">CBS 731.68</strain>
    </source>
</reference>
<dbReference type="Gene3D" id="3.90.25.10">
    <property type="entry name" value="UDP-galactose 4-epimerase, domain 1"/>
    <property type="match status" value="1"/>
</dbReference>
<name>A0AAN6TQQ3_9PEZI</name>
<protein>
    <submittedName>
        <fullName evidence="2">NAD(P)-binding protein</fullName>
    </submittedName>
</protein>
<keyword evidence="3" id="KW-1185">Reference proteome</keyword>
<dbReference type="Pfam" id="PF13460">
    <property type="entry name" value="NAD_binding_10"/>
    <property type="match status" value="1"/>
</dbReference>
<dbReference type="InterPro" id="IPR051604">
    <property type="entry name" value="Ergot_Alk_Oxidoreductase"/>
</dbReference>
<evidence type="ECO:0000313" key="2">
    <source>
        <dbReference type="EMBL" id="KAK4118849.1"/>
    </source>
</evidence>
<dbReference type="SUPFAM" id="SSF51735">
    <property type="entry name" value="NAD(P)-binding Rossmann-fold domains"/>
    <property type="match status" value="1"/>
</dbReference>
<dbReference type="Gene3D" id="3.40.50.720">
    <property type="entry name" value="NAD(P)-binding Rossmann-like Domain"/>
    <property type="match status" value="1"/>
</dbReference>
<feature type="domain" description="NAD(P)-binding" evidence="1">
    <location>
        <begin position="9"/>
        <end position="163"/>
    </location>
</feature>
<proteinExistence type="predicted"/>
<dbReference type="AlphaFoldDB" id="A0AAN6TQQ3"/>
<evidence type="ECO:0000313" key="3">
    <source>
        <dbReference type="Proteomes" id="UP001302602"/>
    </source>
</evidence>
<organism evidence="2 3">
    <name type="scientific">Parathielavia appendiculata</name>
    <dbReference type="NCBI Taxonomy" id="2587402"/>
    <lineage>
        <taxon>Eukaryota</taxon>
        <taxon>Fungi</taxon>
        <taxon>Dikarya</taxon>
        <taxon>Ascomycota</taxon>
        <taxon>Pezizomycotina</taxon>
        <taxon>Sordariomycetes</taxon>
        <taxon>Sordariomycetidae</taxon>
        <taxon>Sordariales</taxon>
        <taxon>Chaetomiaceae</taxon>
        <taxon>Parathielavia</taxon>
    </lineage>
</organism>
<dbReference type="EMBL" id="MU853258">
    <property type="protein sequence ID" value="KAK4118849.1"/>
    <property type="molecule type" value="Genomic_DNA"/>
</dbReference>
<evidence type="ECO:0000259" key="1">
    <source>
        <dbReference type="Pfam" id="PF13460"/>
    </source>
</evidence>
<comment type="caution">
    <text evidence="2">The sequence shown here is derived from an EMBL/GenBank/DDBJ whole genome shotgun (WGS) entry which is preliminary data.</text>
</comment>
<dbReference type="PANTHER" id="PTHR43162:SF1">
    <property type="entry name" value="PRESTALK A DIFFERENTIATION PROTEIN A"/>
    <property type="match status" value="1"/>
</dbReference>
<dbReference type="InterPro" id="IPR016040">
    <property type="entry name" value="NAD(P)-bd_dom"/>
</dbReference>
<gene>
    <name evidence="2" type="ORF">N657DRAFT_650819</name>
</gene>